<sequence>MICSNEGGLCTGGGGGGGAGDDSGGGVDWGLQCQAPPVPPPPTVEVSKKREYVPEVDDPDLWLATLASSSTSRFSARWLISKTNPAPFLIPSQPLHPFPRDRVTEIRGSA</sequence>
<evidence type="ECO:0000256" key="1">
    <source>
        <dbReference type="SAM" id="MobiDB-lite"/>
    </source>
</evidence>
<evidence type="ECO:0000313" key="3">
    <source>
        <dbReference type="Proteomes" id="UP000585474"/>
    </source>
</evidence>
<feature type="compositionally biased region" description="Gly residues" evidence="1">
    <location>
        <begin position="9"/>
        <end position="28"/>
    </location>
</feature>
<gene>
    <name evidence="2" type="ORF">Acr_29g0001390</name>
</gene>
<dbReference type="AlphaFoldDB" id="A0A7J0HCX2"/>
<comment type="caution">
    <text evidence="2">The sequence shown here is derived from an EMBL/GenBank/DDBJ whole genome shotgun (WGS) entry which is preliminary data.</text>
</comment>
<protein>
    <submittedName>
        <fullName evidence="2">Uncharacterized protein</fullName>
    </submittedName>
</protein>
<evidence type="ECO:0000313" key="2">
    <source>
        <dbReference type="EMBL" id="GFZ20977.1"/>
    </source>
</evidence>
<feature type="region of interest" description="Disordered" evidence="1">
    <location>
        <begin position="1"/>
        <end position="30"/>
    </location>
</feature>
<accession>A0A7J0HCX2</accession>
<name>A0A7J0HCX2_9ERIC</name>
<keyword evidence="3" id="KW-1185">Reference proteome</keyword>
<dbReference type="Proteomes" id="UP000585474">
    <property type="component" value="Unassembled WGS sequence"/>
</dbReference>
<proteinExistence type="predicted"/>
<dbReference type="EMBL" id="BJWL01000029">
    <property type="protein sequence ID" value="GFZ20977.1"/>
    <property type="molecule type" value="Genomic_DNA"/>
</dbReference>
<reference evidence="2 3" key="1">
    <citation type="submission" date="2019-07" db="EMBL/GenBank/DDBJ databases">
        <title>De Novo Assembly of kiwifruit Actinidia rufa.</title>
        <authorList>
            <person name="Sugita-Konishi S."/>
            <person name="Sato K."/>
            <person name="Mori E."/>
            <person name="Abe Y."/>
            <person name="Kisaki G."/>
            <person name="Hamano K."/>
            <person name="Suezawa K."/>
            <person name="Otani M."/>
            <person name="Fukuda T."/>
            <person name="Manabe T."/>
            <person name="Gomi K."/>
            <person name="Tabuchi M."/>
            <person name="Akimitsu K."/>
            <person name="Kataoka I."/>
        </authorList>
    </citation>
    <scope>NUCLEOTIDE SEQUENCE [LARGE SCALE GENOMIC DNA]</scope>
    <source>
        <strain evidence="3">cv. Fuchu</strain>
    </source>
</reference>
<organism evidence="2 3">
    <name type="scientific">Actinidia rufa</name>
    <dbReference type="NCBI Taxonomy" id="165716"/>
    <lineage>
        <taxon>Eukaryota</taxon>
        <taxon>Viridiplantae</taxon>
        <taxon>Streptophyta</taxon>
        <taxon>Embryophyta</taxon>
        <taxon>Tracheophyta</taxon>
        <taxon>Spermatophyta</taxon>
        <taxon>Magnoliopsida</taxon>
        <taxon>eudicotyledons</taxon>
        <taxon>Gunneridae</taxon>
        <taxon>Pentapetalae</taxon>
        <taxon>asterids</taxon>
        <taxon>Ericales</taxon>
        <taxon>Actinidiaceae</taxon>
        <taxon>Actinidia</taxon>
    </lineage>
</organism>